<evidence type="ECO:0000256" key="7">
    <source>
        <dbReference type="ARBA" id="ARBA00022694"/>
    </source>
</evidence>
<dbReference type="GO" id="GO:0003725">
    <property type="term" value="F:double-stranded RNA binding"/>
    <property type="evidence" value="ECO:0007669"/>
    <property type="project" value="InterPro"/>
</dbReference>
<keyword evidence="10 14" id="KW-0067">ATP-binding</keyword>
<comment type="catalytic activity">
    <reaction evidence="12 14">
        <text>L-threonine + hydrogencarbonate + ATP = L-threonylcarbamoyladenylate + diphosphate + H2O</text>
        <dbReference type="Rhea" id="RHEA:36407"/>
        <dbReference type="ChEBI" id="CHEBI:15377"/>
        <dbReference type="ChEBI" id="CHEBI:17544"/>
        <dbReference type="ChEBI" id="CHEBI:30616"/>
        <dbReference type="ChEBI" id="CHEBI:33019"/>
        <dbReference type="ChEBI" id="CHEBI:57926"/>
        <dbReference type="ChEBI" id="CHEBI:73682"/>
        <dbReference type="EC" id="2.7.7.87"/>
    </reaction>
</comment>
<evidence type="ECO:0000313" key="17">
    <source>
        <dbReference type="Proteomes" id="UP000694255"/>
    </source>
</evidence>
<sequence length="382" mass="41657">MSSFTTRILNVRPESIAFNSDNNLPIISDQETKDNLDIAANELTTTNNAIGFPTETVYGLAGSALSDESVRSIYRAKNRPADNPLIVHISSIDQLKRKLLPSDYEIPEIYKPLIEKFWPGPLTILLPIHPNSPISSLVTANQDTFAVRMPSHPVARALIAISDTPIAAPSANASTRPSPTLAQHVYNDLQGRIPLILDGGACDVGVESSVVDGLVDPPMLLRPGGVSVEEIKQFGGEKWKNIVLAKKTAGKLEAVRTPGMKYRHYSPNAKVVLFTNCKDGINEIDQYLKKNDIGPQNKKIALLKSRHFASQPQIEIERDLGSSGSDISRNLFRLLREVDELNVDLILVEGIDESDEGLAVMNRLSKAALEIVDGNVTNGVIA</sequence>
<evidence type="ECO:0000256" key="9">
    <source>
        <dbReference type="ARBA" id="ARBA00022741"/>
    </source>
</evidence>
<dbReference type="GO" id="GO:0005524">
    <property type="term" value="F:ATP binding"/>
    <property type="evidence" value="ECO:0007669"/>
    <property type="project" value="UniProtKB-KW"/>
</dbReference>
<evidence type="ECO:0000256" key="13">
    <source>
        <dbReference type="ARBA" id="ARBA00056339"/>
    </source>
</evidence>
<comment type="function">
    <text evidence="13">Required for the formation of a threonylcarbamoyl group on adenosine at position 37 (t(6)A37) in tRNAs that read codons beginning with adenine. Likely catalyzes the conversion of L-threonine, HCO(3)(-)/CO(2) and ATP to give threonylcarbamoyl-AMP (TC-AMP) as the acyladenylate intermediate, with the release of diphosphate. Required for normal translation, by ensuring translation fidelity at the level of codon recognition, appropriate translation initiation selection and maintenance of reading frame. Also involved in telomere replication. Binds to single-stranded telomeric (ssTG) DNA and positively regulates telomere length.</text>
</comment>
<feature type="domain" description="YrdC-like" evidence="15">
    <location>
        <begin position="33"/>
        <end position="226"/>
    </location>
</feature>
<evidence type="ECO:0000256" key="5">
    <source>
        <dbReference type="ARBA" id="ARBA00022490"/>
    </source>
</evidence>
<comment type="similarity">
    <text evidence="2 14">Belongs to the SUA5 family.</text>
</comment>
<dbReference type="GO" id="GO:0061710">
    <property type="term" value="F:L-threonylcarbamoyladenylate synthase"/>
    <property type="evidence" value="ECO:0007669"/>
    <property type="project" value="UniProtKB-EC"/>
</dbReference>
<evidence type="ECO:0000256" key="11">
    <source>
        <dbReference type="ARBA" id="ARBA00029774"/>
    </source>
</evidence>
<evidence type="ECO:0000256" key="12">
    <source>
        <dbReference type="ARBA" id="ARBA00048366"/>
    </source>
</evidence>
<dbReference type="PROSITE" id="PS51163">
    <property type="entry name" value="YRDC"/>
    <property type="match status" value="1"/>
</dbReference>
<evidence type="ECO:0000259" key="15">
    <source>
        <dbReference type="PROSITE" id="PS51163"/>
    </source>
</evidence>
<dbReference type="RefSeq" id="XP_049263568.1">
    <property type="nucleotide sequence ID" value="XM_049406995.1"/>
</dbReference>
<reference evidence="16 17" key="1">
    <citation type="journal article" date="2021" name="DNA Res.">
        <title>Genome analysis of Candida subhashii reveals its hybrid nature and dual mitochondrial genome conformations.</title>
        <authorList>
            <person name="Mixao V."/>
            <person name="Hegedusova E."/>
            <person name="Saus E."/>
            <person name="Pryszcz L.P."/>
            <person name="Cillingova A."/>
            <person name="Nosek J."/>
            <person name="Gabaldon T."/>
        </authorList>
    </citation>
    <scope>NUCLEOTIDE SEQUENCE [LARGE SCALE GENOMIC DNA]</scope>
    <source>
        <strain evidence="16 17">CBS 10753</strain>
    </source>
</reference>
<keyword evidence="5 14" id="KW-0963">Cytoplasm</keyword>
<dbReference type="GO" id="GO:0006450">
    <property type="term" value="P:regulation of translational fidelity"/>
    <property type="evidence" value="ECO:0007669"/>
    <property type="project" value="TreeGrafter"/>
</dbReference>
<accession>A0A8J5QF37</accession>
<name>A0A8J5QF37_9ASCO</name>
<proteinExistence type="inferred from homology"/>
<dbReference type="InterPro" id="IPR010923">
    <property type="entry name" value="T(6)A37_SUA5"/>
</dbReference>
<comment type="subcellular location">
    <subcellularLocation>
        <location evidence="1 14">Cytoplasm</location>
    </subcellularLocation>
</comment>
<keyword evidence="6 14" id="KW-0808">Transferase</keyword>
<dbReference type="PIRSF" id="PIRSF004930">
    <property type="entry name" value="Tln_factor_SUA5"/>
    <property type="match status" value="1"/>
</dbReference>
<protein>
    <recommendedName>
        <fullName evidence="4 14">Threonylcarbamoyl-AMP synthase</fullName>
        <shortName evidence="14">TC-AMP synthase</shortName>
        <ecNumber evidence="3 14">2.7.7.87</ecNumber>
    </recommendedName>
    <alternativeName>
        <fullName evidence="11 14">L-threonylcarbamoyladenylate synthase</fullName>
    </alternativeName>
</protein>
<dbReference type="GO" id="GO:0005737">
    <property type="term" value="C:cytoplasm"/>
    <property type="evidence" value="ECO:0007669"/>
    <property type="project" value="UniProtKB-SubCell"/>
</dbReference>
<dbReference type="GO" id="GO:0000049">
    <property type="term" value="F:tRNA binding"/>
    <property type="evidence" value="ECO:0007669"/>
    <property type="project" value="TreeGrafter"/>
</dbReference>
<keyword evidence="17" id="KW-1185">Reference proteome</keyword>
<organism evidence="16 17">
    <name type="scientific">[Candida] subhashii</name>
    <dbReference type="NCBI Taxonomy" id="561895"/>
    <lineage>
        <taxon>Eukaryota</taxon>
        <taxon>Fungi</taxon>
        <taxon>Dikarya</taxon>
        <taxon>Ascomycota</taxon>
        <taxon>Saccharomycotina</taxon>
        <taxon>Pichiomycetes</taxon>
        <taxon>Debaryomycetaceae</taxon>
        <taxon>Spathaspora</taxon>
    </lineage>
</organism>
<dbReference type="NCBIfam" id="TIGR00057">
    <property type="entry name" value="L-threonylcarbamoyladenylate synthase"/>
    <property type="match status" value="1"/>
</dbReference>
<keyword evidence="7 14" id="KW-0819">tRNA processing</keyword>
<comment type="caution">
    <text evidence="16">The sequence shown here is derived from an EMBL/GenBank/DDBJ whole genome shotgun (WGS) entry which is preliminary data.</text>
</comment>
<keyword evidence="9 14" id="KW-0547">Nucleotide-binding</keyword>
<dbReference type="InterPro" id="IPR005145">
    <property type="entry name" value="Sua5_C"/>
</dbReference>
<dbReference type="GeneID" id="73469969"/>
<evidence type="ECO:0000256" key="4">
    <source>
        <dbReference type="ARBA" id="ARBA00015492"/>
    </source>
</evidence>
<dbReference type="PANTHER" id="PTHR17490">
    <property type="entry name" value="SUA5"/>
    <property type="match status" value="1"/>
</dbReference>
<dbReference type="InterPro" id="IPR006070">
    <property type="entry name" value="Sua5-like_dom"/>
</dbReference>
<dbReference type="EC" id="2.7.7.87" evidence="3 14"/>
<dbReference type="FunFam" id="3.90.870.10:FF:000008">
    <property type="entry name" value="Threonylcarbamoyl-AMP synthase"/>
    <property type="match status" value="1"/>
</dbReference>
<dbReference type="Proteomes" id="UP000694255">
    <property type="component" value="Unassembled WGS sequence"/>
</dbReference>
<evidence type="ECO:0000313" key="16">
    <source>
        <dbReference type="EMBL" id="KAG7663336.1"/>
    </source>
</evidence>
<dbReference type="GO" id="GO:0002949">
    <property type="term" value="P:tRNA threonylcarbamoyladenosine modification"/>
    <property type="evidence" value="ECO:0007669"/>
    <property type="project" value="UniProtKB-ARBA"/>
</dbReference>
<evidence type="ECO:0000256" key="8">
    <source>
        <dbReference type="ARBA" id="ARBA00022695"/>
    </source>
</evidence>
<dbReference type="OrthoDB" id="412787at2759"/>
<keyword evidence="8 14" id="KW-0548">Nucleotidyltransferase</keyword>
<evidence type="ECO:0000256" key="3">
    <source>
        <dbReference type="ARBA" id="ARBA00012584"/>
    </source>
</evidence>
<dbReference type="Pfam" id="PF03481">
    <property type="entry name" value="Sua5_C"/>
    <property type="match status" value="1"/>
</dbReference>
<dbReference type="PANTHER" id="PTHR17490:SF16">
    <property type="entry name" value="THREONYLCARBAMOYL-AMP SYNTHASE"/>
    <property type="match status" value="1"/>
</dbReference>
<dbReference type="Pfam" id="PF01300">
    <property type="entry name" value="Sua5_yciO_yrdC"/>
    <property type="match status" value="1"/>
</dbReference>
<evidence type="ECO:0000256" key="14">
    <source>
        <dbReference type="PIRNR" id="PIRNR004930"/>
    </source>
</evidence>
<evidence type="ECO:0000256" key="2">
    <source>
        <dbReference type="ARBA" id="ARBA00007663"/>
    </source>
</evidence>
<dbReference type="AlphaFoldDB" id="A0A8J5QF37"/>
<evidence type="ECO:0000256" key="10">
    <source>
        <dbReference type="ARBA" id="ARBA00022840"/>
    </source>
</evidence>
<gene>
    <name evidence="16" type="ORF">J8A68_003168</name>
</gene>
<dbReference type="EMBL" id="JAGSYN010000140">
    <property type="protein sequence ID" value="KAG7663336.1"/>
    <property type="molecule type" value="Genomic_DNA"/>
</dbReference>
<evidence type="ECO:0000256" key="1">
    <source>
        <dbReference type="ARBA" id="ARBA00004496"/>
    </source>
</evidence>
<evidence type="ECO:0000256" key="6">
    <source>
        <dbReference type="ARBA" id="ARBA00022679"/>
    </source>
</evidence>
<dbReference type="InterPro" id="IPR050156">
    <property type="entry name" value="TC-AMP_synthase_SUA5"/>
</dbReference>